<protein>
    <submittedName>
        <fullName evidence="2">Uncharacterized protein</fullName>
    </submittedName>
</protein>
<dbReference type="Proteomes" id="UP000321248">
    <property type="component" value="Unassembled WGS sequence"/>
</dbReference>
<reference evidence="2 3" key="1">
    <citation type="submission" date="2019-08" db="EMBL/GenBank/DDBJ databases">
        <authorList>
            <person name="Karlyshev A.V."/>
        </authorList>
    </citation>
    <scope>NUCLEOTIDE SEQUENCE [LARGE SCALE GENOMIC DNA]</scope>
    <source>
        <strain evidence="2 3">Alg18-2.2</strain>
    </source>
</reference>
<sequence length="129" mass="13847">MVAALALLGFLAALSLLASAMPRPAAWPLALLLLGQGLWLAWRESQRPAAVVVFTATDEGLAPTLDGRPARLLRVNLRGPVAVMVLQCDSRRRVLTWCPPTLTPDVRRTLRLLKRPGIVSPSALPLVAG</sequence>
<accession>A0A5C8KUM2</accession>
<evidence type="ECO:0000256" key="1">
    <source>
        <dbReference type="SAM" id="SignalP"/>
    </source>
</evidence>
<keyword evidence="3" id="KW-1185">Reference proteome</keyword>
<dbReference type="AlphaFoldDB" id="A0A5C8KUM2"/>
<gene>
    <name evidence="2" type="ORF">FU658_00365</name>
</gene>
<organism evidence="2 3">
    <name type="scientific">Alkalisalibacterium limincola</name>
    <dbReference type="NCBI Taxonomy" id="2699169"/>
    <lineage>
        <taxon>Bacteria</taxon>
        <taxon>Pseudomonadati</taxon>
        <taxon>Pseudomonadota</taxon>
        <taxon>Gammaproteobacteria</taxon>
        <taxon>Lysobacterales</taxon>
        <taxon>Lysobacteraceae</taxon>
        <taxon>Alkalisalibacterium</taxon>
    </lineage>
</organism>
<dbReference type="OrthoDB" id="5966659at2"/>
<proteinExistence type="predicted"/>
<keyword evidence="1" id="KW-0732">Signal</keyword>
<name>A0A5C8KUM2_9GAMM</name>
<evidence type="ECO:0000313" key="3">
    <source>
        <dbReference type="Proteomes" id="UP000321248"/>
    </source>
</evidence>
<feature type="signal peptide" evidence="1">
    <location>
        <begin position="1"/>
        <end position="20"/>
    </location>
</feature>
<feature type="chain" id="PRO_5023089302" evidence="1">
    <location>
        <begin position="21"/>
        <end position="129"/>
    </location>
</feature>
<dbReference type="EMBL" id="VRTS01000001">
    <property type="protein sequence ID" value="TXK65624.1"/>
    <property type="molecule type" value="Genomic_DNA"/>
</dbReference>
<comment type="caution">
    <text evidence="2">The sequence shown here is derived from an EMBL/GenBank/DDBJ whole genome shotgun (WGS) entry which is preliminary data.</text>
</comment>
<evidence type="ECO:0000313" key="2">
    <source>
        <dbReference type="EMBL" id="TXK65624.1"/>
    </source>
</evidence>